<dbReference type="PANTHER" id="PTHR30576:SF21">
    <property type="entry name" value="UDP-GLUCOSE:UNDECAPRENYL-PHOSPHATE GLUCOSE-1-PHOSPHATE TRANSFERASE"/>
    <property type="match status" value="1"/>
</dbReference>
<dbReference type="STRING" id="522306.CAP2UW1_0864"/>
<feature type="transmembrane region" description="Helical" evidence="7">
    <location>
        <begin position="80"/>
        <end position="101"/>
    </location>
</feature>
<protein>
    <submittedName>
        <fullName evidence="9">Undecaprenyl-phosphate glucose phosphotransferase</fullName>
    </submittedName>
</protein>
<evidence type="ECO:0000256" key="7">
    <source>
        <dbReference type="SAM" id="Phobius"/>
    </source>
</evidence>
<reference evidence="9" key="2">
    <citation type="submission" date="2009-09" db="EMBL/GenBank/DDBJ databases">
        <title>Complete sequence of chromosome of Candidatus Accumulibacter phosphatis clade IIA str. UW-1.</title>
        <authorList>
            <consortium name="US DOE Joint Genome Institute"/>
            <person name="Martin H.G."/>
            <person name="Ivanova N."/>
            <person name="Kunin V."/>
            <person name="Warnecke F."/>
            <person name="Barry K."/>
            <person name="He S."/>
            <person name="Salamov A."/>
            <person name="Szeto E."/>
            <person name="Dalin E."/>
            <person name="Pangilinan J.L."/>
            <person name="Lapidus A."/>
            <person name="Lowry S."/>
            <person name="Kyrpides N.C."/>
            <person name="McMahon K.D."/>
            <person name="Hugenholtz P."/>
        </authorList>
    </citation>
    <scope>NUCLEOTIDE SEQUENCE [LARGE SCALE GENOMIC DNA]</scope>
    <source>
        <strain evidence="9">UW-1</strain>
    </source>
</reference>
<dbReference type="PANTHER" id="PTHR30576">
    <property type="entry name" value="COLANIC BIOSYNTHESIS UDP-GLUCOSE LIPID CARRIER TRANSFERASE"/>
    <property type="match status" value="1"/>
</dbReference>
<sequence>MYSTLDKRHVLYGKRFTLTAAAEAFLDPLLVALCLFGALLYHGARLEARYVILALMAFGLMFPGDTRFHDRLRRVVRKKVLNWLIFVVMLGALGYATGYIHHFSREVMLTWLVATPALLIAGHEAARRIVPRLLAIEANRKTVVIAGCNDVGLRLARSFLDDRYLGVTFKGFFDDRGRARLDSIAEMPLLGSLALLGDYVREHRVEQIYLALPMATQPRILAVLDSLKDTTASIFFAPDIFVTDLIQGRMDSVGGVPVVAVCETPFQGLQGIIKRLSDIVLSSLILLAVSPAMLALAIGVKRSSPGPIIFRQRRYGLDGKEIAVYKFRSMTVCEDHGVIPQARRNDVRVTAFGAFLRRTSLDELPQFVNVLQGRMSIVGPRPHAVAHNETYRKLIKGYMVRHKVRPGITGWAQVNGCRGETETVEKMQKRIEWDLEYLRTWSLSLDTWIIIKTIWVVLRGDRHAY</sequence>
<dbReference type="AlphaFoldDB" id="C7RNR6"/>
<gene>
    <name evidence="9" type="ordered locus">CAP2UW1_0864</name>
</gene>
<feature type="transmembrane region" description="Helical" evidence="7">
    <location>
        <begin position="21"/>
        <end position="44"/>
    </location>
</feature>
<reference evidence="9" key="1">
    <citation type="submission" date="2009-08" db="EMBL/GenBank/DDBJ databases">
        <authorList>
            <consortium name="US DOE Joint Genome Institute"/>
            <person name="Lucas S."/>
            <person name="Copeland A."/>
            <person name="Lapidus A."/>
            <person name="Glavina del Rio T."/>
            <person name="Dalin E."/>
            <person name="Tice H."/>
            <person name="Bruce D."/>
            <person name="Barry K."/>
            <person name="Pitluck S."/>
            <person name="Lowry S."/>
            <person name="Larimer F."/>
            <person name="Land M."/>
            <person name="Hauser L."/>
            <person name="Kyrpides N."/>
            <person name="Ivanova N."/>
            <person name="McMahon K.D."/>
            <person name="Hugenholtz P."/>
        </authorList>
    </citation>
    <scope>NUCLEOTIDE SEQUENCE</scope>
    <source>
        <strain evidence="9">UW-1</strain>
    </source>
</reference>
<dbReference type="GO" id="GO:0016020">
    <property type="term" value="C:membrane"/>
    <property type="evidence" value="ECO:0007669"/>
    <property type="project" value="UniProtKB-SubCell"/>
</dbReference>
<feature type="domain" description="Bacterial sugar transferase" evidence="8">
    <location>
        <begin position="274"/>
        <end position="458"/>
    </location>
</feature>
<dbReference type="HOGENOM" id="CLU_024920_0_1_4"/>
<dbReference type="SUPFAM" id="SSF51735">
    <property type="entry name" value="NAD(P)-binding Rossmann-fold domains"/>
    <property type="match status" value="1"/>
</dbReference>
<evidence type="ECO:0000256" key="4">
    <source>
        <dbReference type="ARBA" id="ARBA00022692"/>
    </source>
</evidence>
<evidence type="ECO:0000256" key="1">
    <source>
        <dbReference type="ARBA" id="ARBA00004141"/>
    </source>
</evidence>
<dbReference type="Gene3D" id="3.40.50.720">
    <property type="entry name" value="NAD(P)-binding Rossmann-like Domain"/>
    <property type="match status" value="1"/>
</dbReference>
<comment type="subcellular location">
    <subcellularLocation>
        <location evidence="1">Membrane</location>
        <topology evidence="1">Multi-pass membrane protein</topology>
    </subcellularLocation>
</comment>
<evidence type="ECO:0000256" key="6">
    <source>
        <dbReference type="ARBA" id="ARBA00023136"/>
    </source>
</evidence>
<dbReference type="eggNOG" id="COG2148">
    <property type="taxonomic scope" value="Bacteria"/>
</dbReference>
<proteinExistence type="inferred from homology"/>
<dbReference type="InterPro" id="IPR003362">
    <property type="entry name" value="Bact_transf"/>
</dbReference>
<organism evidence="9">
    <name type="scientific">Accumulibacter regalis</name>
    <dbReference type="NCBI Taxonomy" id="522306"/>
    <lineage>
        <taxon>Bacteria</taxon>
        <taxon>Pseudomonadati</taxon>
        <taxon>Pseudomonadota</taxon>
        <taxon>Betaproteobacteria</taxon>
        <taxon>Candidatus Accumulibacter</taxon>
    </lineage>
</organism>
<keyword evidence="4 7" id="KW-0812">Transmembrane</keyword>
<dbReference type="InterPro" id="IPR017473">
    <property type="entry name" value="Undecaprenyl-P_gluc_Ptfrase"/>
</dbReference>
<name>C7RNR6_ACCRE</name>
<keyword evidence="3 9" id="KW-0808">Transferase</keyword>
<feature type="transmembrane region" description="Helical" evidence="7">
    <location>
        <begin position="107"/>
        <end position="126"/>
    </location>
</feature>
<dbReference type="eggNOG" id="COG1086">
    <property type="taxonomic scope" value="Bacteria"/>
</dbReference>
<dbReference type="GO" id="GO:0009242">
    <property type="term" value="P:colanic acid biosynthetic process"/>
    <property type="evidence" value="ECO:0007669"/>
    <property type="project" value="TreeGrafter"/>
</dbReference>
<dbReference type="GO" id="GO:0089702">
    <property type="term" value="F:undecaprenyl-phosphate glucose phosphotransferase activity"/>
    <property type="evidence" value="ECO:0007669"/>
    <property type="project" value="TreeGrafter"/>
</dbReference>
<evidence type="ECO:0000256" key="5">
    <source>
        <dbReference type="ARBA" id="ARBA00022989"/>
    </source>
</evidence>
<dbReference type="Pfam" id="PF13727">
    <property type="entry name" value="CoA_binding_3"/>
    <property type="match status" value="1"/>
</dbReference>
<accession>C7RNR6</accession>
<evidence type="ECO:0000256" key="3">
    <source>
        <dbReference type="ARBA" id="ARBA00022679"/>
    </source>
</evidence>
<feature type="transmembrane region" description="Helical" evidence="7">
    <location>
        <begin position="279"/>
        <end position="300"/>
    </location>
</feature>
<evidence type="ECO:0000256" key="2">
    <source>
        <dbReference type="ARBA" id="ARBA00006464"/>
    </source>
</evidence>
<dbReference type="InterPro" id="IPR036291">
    <property type="entry name" value="NAD(P)-bd_dom_sf"/>
</dbReference>
<dbReference type="OrthoDB" id="9808602at2"/>
<comment type="similarity">
    <text evidence="2">Belongs to the bacterial sugar transferase family.</text>
</comment>
<dbReference type="NCBIfam" id="TIGR03025">
    <property type="entry name" value="EPS_sugtrans"/>
    <property type="match status" value="1"/>
</dbReference>
<evidence type="ECO:0000313" key="9">
    <source>
        <dbReference type="EMBL" id="ACV34202.1"/>
    </source>
</evidence>
<dbReference type="InterPro" id="IPR017475">
    <property type="entry name" value="EPS_sugar_tfrase"/>
</dbReference>
<evidence type="ECO:0000259" key="8">
    <source>
        <dbReference type="Pfam" id="PF02397"/>
    </source>
</evidence>
<dbReference type="Pfam" id="PF02397">
    <property type="entry name" value="Bac_transf"/>
    <property type="match status" value="1"/>
</dbReference>
<keyword evidence="5 7" id="KW-1133">Transmembrane helix</keyword>
<dbReference type="KEGG" id="app:CAP2UW1_0864"/>
<keyword evidence="6 7" id="KW-0472">Membrane</keyword>
<dbReference type="NCBIfam" id="TIGR03023">
    <property type="entry name" value="WcaJ_sugtrans"/>
    <property type="match status" value="1"/>
</dbReference>
<dbReference type="EMBL" id="CP001715">
    <property type="protein sequence ID" value="ACV34202.1"/>
    <property type="molecule type" value="Genomic_DNA"/>
</dbReference>